<sequence length="190" mass="20256">MGKAIGFTLPVATNYTLDSILLRLGSYNTTAGDVVQLQIYRDAAKTSNNPLGTTLESLTFNNPSSGSDAIGNFSFTPTTNFTFLADTRYWLLMTVPSGDGVLWRANNPSLSPTGITGMVNNGYQGTNGGATYSTSITFNSFQINATAATPVPFETDAAPAGMAIVFGAFILRRRLQQRSARKMLAESVDS</sequence>
<keyword evidence="2" id="KW-1185">Reference proteome</keyword>
<proteinExistence type="predicted"/>
<dbReference type="EMBL" id="CP099464">
    <property type="protein sequence ID" value="UUO14497.1"/>
    <property type="molecule type" value="Genomic_DNA"/>
</dbReference>
<protein>
    <recommendedName>
        <fullName evidence="3">PEP-CTERM sorting domain-containing protein</fullName>
    </recommendedName>
</protein>
<name>A0ABY5LRD3_9CYAN</name>
<dbReference type="RefSeq" id="WP_257120826.1">
    <property type="nucleotide sequence ID" value="NZ_CP099464.1"/>
</dbReference>
<evidence type="ECO:0008006" key="3">
    <source>
        <dbReference type="Google" id="ProtNLM"/>
    </source>
</evidence>
<gene>
    <name evidence="1" type="ORF">NG743_21065</name>
</gene>
<evidence type="ECO:0000313" key="2">
    <source>
        <dbReference type="Proteomes" id="UP001057561"/>
    </source>
</evidence>
<evidence type="ECO:0000313" key="1">
    <source>
        <dbReference type="EMBL" id="UUO14497.1"/>
    </source>
</evidence>
<organism evidence="1 2">
    <name type="scientific">Dolichospermum heterosporum TAC447</name>
    <dbReference type="NCBI Taxonomy" id="747523"/>
    <lineage>
        <taxon>Bacteria</taxon>
        <taxon>Bacillati</taxon>
        <taxon>Cyanobacteriota</taxon>
        <taxon>Cyanophyceae</taxon>
        <taxon>Nostocales</taxon>
        <taxon>Aphanizomenonaceae</taxon>
        <taxon>Dolichospermum</taxon>
        <taxon>Dolichospermum heterosporum</taxon>
    </lineage>
</organism>
<dbReference type="Proteomes" id="UP001057561">
    <property type="component" value="Chromosome"/>
</dbReference>
<dbReference type="NCBIfam" id="NF041539">
    <property type="entry name" value="choice_anch_R"/>
    <property type="match status" value="1"/>
</dbReference>
<accession>A0ABY5LRD3</accession>
<reference evidence="1" key="1">
    <citation type="submission" date="2022-06" db="EMBL/GenBank/DDBJ databases">
        <title>Nostosin G and Spiroidesin B from the Cyanobacterium Dolichospermum sp. NIES-1697.</title>
        <authorList>
            <person name="Phan C.-S."/>
            <person name="Mehjabin J.J."/>
            <person name="Anas A.R.J."/>
            <person name="Hayasaka M."/>
            <person name="Onoki R."/>
            <person name="Wang J."/>
            <person name="Umezawa T."/>
            <person name="Washio K."/>
            <person name="Morikawa M."/>
            <person name="Okino T."/>
        </authorList>
    </citation>
    <scope>NUCLEOTIDE SEQUENCE</scope>
    <source>
        <strain evidence="1">NIES-1697</strain>
    </source>
</reference>